<protein>
    <submittedName>
        <fullName evidence="2">MFS transporter</fullName>
    </submittedName>
</protein>
<keyword evidence="1" id="KW-0472">Membrane</keyword>
<evidence type="ECO:0000313" key="3">
    <source>
        <dbReference type="Proteomes" id="UP001219037"/>
    </source>
</evidence>
<feature type="transmembrane region" description="Helical" evidence="1">
    <location>
        <begin position="155"/>
        <end position="175"/>
    </location>
</feature>
<feature type="transmembrane region" description="Helical" evidence="1">
    <location>
        <begin position="349"/>
        <end position="373"/>
    </location>
</feature>
<keyword evidence="1" id="KW-1133">Transmembrane helix</keyword>
<keyword evidence="1" id="KW-0812">Transmembrane</keyword>
<dbReference type="InterPro" id="IPR011701">
    <property type="entry name" value="MFS"/>
</dbReference>
<dbReference type="PROSITE" id="PS51257">
    <property type="entry name" value="PROKAR_LIPOPROTEIN"/>
    <property type="match status" value="1"/>
</dbReference>
<dbReference type="EMBL" id="CP121252">
    <property type="protein sequence ID" value="WFP16137.1"/>
    <property type="molecule type" value="Genomic_DNA"/>
</dbReference>
<feature type="transmembrane region" description="Helical" evidence="1">
    <location>
        <begin position="72"/>
        <end position="90"/>
    </location>
</feature>
<feature type="transmembrane region" description="Helical" evidence="1">
    <location>
        <begin position="285"/>
        <end position="307"/>
    </location>
</feature>
<accession>A0ABY8H655</accession>
<keyword evidence="3" id="KW-1185">Reference proteome</keyword>
<reference evidence="2 3" key="1">
    <citation type="submission" date="2023-04" db="EMBL/GenBank/DDBJ databases">
        <title>Funneling lignin-derived compounds into biodiesel using alkali-halophilic Citricoccus sp. P2.</title>
        <authorList>
            <person name="Luo C.-B."/>
        </authorList>
    </citation>
    <scope>NUCLEOTIDE SEQUENCE [LARGE SCALE GENOMIC DNA]</scope>
    <source>
        <strain evidence="2 3">P2</strain>
    </source>
</reference>
<feature type="transmembrane region" description="Helical" evidence="1">
    <location>
        <begin position="313"/>
        <end position="337"/>
    </location>
</feature>
<feature type="transmembrane region" description="Helical" evidence="1">
    <location>
        <begin position="12"/>
        <end position="33"/>
    </location>
</feature>
<dbReference type="Gene3D" id="1.20.1250.20">
    <property type="entry name" value="MFS general substrate transporter like domains"/>
    <property type="match status" value="2"/>
</dbReference>
<feature type="transmembrane region" description="Helical" evidence="1">
    <location>
        <begin position="126"/>
        <end position="149"/>
    </location>
</feature>
<feature type="transmembrane region" description="Helical" evidence="1">
    <location>
        <begin position="250"/>
        <end position="273"/>
    </location>
</feature>
<feature type="transmembrane region" description="Helical" evidence="1">
    <location>
        <begin position="39"/>
        <end position="60"/>
    </location>
</feature>
<organism evidence="2 3">
    <name type="scientific">Citricoccus muralis</name>
    <dbReference type="NCBI Taxonomy" id="169134"/>
    <lineage>
        <taxon>Bacteria</taxon>
        <taxon>Bacillati</taxon>
        <taxon>Actinomycetota</taxon>
        <taxon>Actinomycetes</taxon>
        <taxon>Micrococcales</taxon>
        <taxon>Micrococcaceae</taxon>
        <taxon>Citricoccus</taxon>
    </lineage>
</organism>
<dbReference type="SUPFAM" id="SSF103473">
    <property type="entry name" value="MFS general substrate transporter"/>
    <property type="match status" value="1"/>
</dbReference>
<dbReference type="RefSeq" id="WP_278157296.1">
    <property type="nucleotide sequence ID" value="NZ_CP121252.1"/>
</dbReference>
<feature type="transmembrane region" description="Helical" evidence="1">
    <location>
        <begin position="96"/>
        <end position="114"/>
    </location>
</feature>
<dbReference type="InterPro" id="IPR036259">
    <property type="entry name" value="MFS_trans_sf"/>
</dbReference>
<evidence type="ECO:0000256" key="1">
    <source>
        <dbReference type="SAM" id="Phobius"/>
    </source>
</evidence>
<sequence>MRRAPLRPEVGVAFTAAAAFACFFGVYPSAALILSSGSVAPGTLVAVLMAVVVLIQPVIVWAGRWLTPRVRAVRLGLALMVAGAVALPWLDHWPGIVLFGAGFGVFVISCTSWAKEVVAPERIAPALALFGFANAVGGLIGGPLGMLLVTQVGPGGTLTMAGIASGLGLAATTLVRVPAGTAELQVGSGHDAGEALQAADVGDTDDAASSTERRGRPVSRSPLLWLSSVALTGHLIAVTCYAVALSSMSVLALTSAAWVVVLATATTQFSVALGRLATGAVIDHVSARVLAGAALAVLAVGSAWFMVGSGPATVMIAAALIGAASGIVQTTVLTVLMRRAHTRLQTDRMSAAWNIIFDVGLGLGAALVSVLTLA</sequence>
<dbReference type="Pfam" id="PF07690">
    <property type="entry name" value="MFS_1"/>
    <property type="match status" value="1"/>
</dbReference>
<dbReference type="Proteomes" id="UP001219037">
    <property type="component" value="Chromosome"/>
</dbReference>
<feature type="transmembrane region" description="Helical" evidence="1">
    <location>
        <begin position="223"/>
        <end position="244"/>
    </location>
</feature>
<gene>
    <name evidence="2" type="ORF">P8192_12180</name>
</gene>
<name>A0ABY8H655_9MICC</name>
<evidence type="ECO:0000313" key="2">
    <source>
        <dbReference type="EMBL" id="WFP16137.1"/>
    </source>
</evidence>
<proteinExistence type="predicted"/>